<proteinExistence type="predicted"/>
<organism evidence="2 3">
    <name type="scientific">Aduncisulcus paluster</name>
    <dbReference type="NCBI Taxonomy" id="2918883"/>
    <lineage>
        <taxon>Eukaryota</taxon>
        <taxon>Metamonada</taxon>
        <taxon>Carpediemonas-like organisms</taxon>
        <taxon>Aduncisulcus</taxon>
    </lineage>
</organism>
<sequence length="820" mass="93717">MPSIDSKEAPTTSRVSEGSLVRDEGREDIKSTFSRLNSCCSISQRTFILGGKLISLEGISGPYHHIPIPQDDPSIISAEFSLIKFDSAKSIPKILESEPSSHTENFESRQHYFPSLSSSKGAYILFEDTFPPLLTFVFTSSSGMKTTKIFNFSKAKSNPHHRSNWYFLPIKLPDISSFYIEIIKNEGKGFIINSLVFIRGMEYSEETTPCKSKERSYLGKLCSSEATLMKAVFVTEGNRYDPPIFHDDPTIVCPAYDMVKAIKETDDLYRKDLEKCDQSSEAQSMLKGDWFVSLSHLSIPFPSPCPIYGAYICIRKHSSSPQLLFTFTDCDGKKTSNWYEFTEPKREYEWYFLPIDLISVNLCEIEGKGTWKEKDSHIFEIECLHFVREETIEESHIRHVYETHWAETSVLNTTFMNPGDVSFIPIPRDDSAVIKPRYDRVFGINSSCKKESKHYDQSSRALKMLKGEDYVRLSHLSIPFLSTLESSPSNFKCAYICINKNDMIPSLLFTFTLSDGIKISKRYEFTELKYEYEWHFLPIDLSNVILCEIQGKGMWEKKRKNSPYFRLYSLIFLKRHIYVRKPEFIQNGDYSCIPIPRDAPSIINPAFERIMAKNERYVEGSRGYTQSSQAQKMIKGEKTAGKFTSISIPFSPPSDIKGAYICCTPKAISSSLSELTSSSSFNPPIQLIFTFSSSRGIIQSIKYEFPDLAINSWFFLPIDLPDVVLCEIEGKSKQDRFDFSVKSLAFTRNETAEEIIARQSTEVLASKMWHEANVPENGHHILLSLEEGISWPKPCSPLRDHSLGVTNNYYLSKQHSLTRL</sequence>
<gene>
    <name evidence="2" type="ORF">ADUPG1_008918</name>
</gene>
<name>A0ABQ5KTR2_9EUKA</name>
<accession>A0ABQ5KTR2</accession>
<feature type="region of interest" description="Disordered" evidence="1">
    <location>
        <begin position="1"/>
        <end position="23"/>
    </location>
</feature>
<evidence type="ECO:0000256" key="1">
    <source>
        <dbReference type="SAM" id="MobiDB-lite"/>
    </source>
</evidence>
<evidence type="ECO:0000313" key="3">
    <source>
        <dbReference type="Proteomes" id="UP001057375"/>
    </source>
</evidence>
<reference evidence="2" key="1">
    <citation type="submission" date="2022-03" db="EMBL/GenBank/DDBJ databases">
        <title>Draft genome sequence of Aduncisulcus paluster, a free-living microaerophilic Fornicata.</title>
        <authorList>
            <person name="Yuyama I."/>
            <person name="Kume K."/>
            <person name="Tamura T."/>
            <person name="Inagaki Y."/>
            <person name="Hashimoto T."/>
        </authorList>
    </citation>
    <scope>NUCLEOTIDE SEQUENCE</scope>
    <source>
        <strain evidence="2">NY0171</strain>
    </source>
</reference>
<keyword evidence="3" id="KW-1185">Reference proteome</keyword>
<dbReference type="Proteomes" id="UP001057375">
    <property type="component" value="Unassembled WGS sequence"/>
</dbReference>
<dbReference type="EMBL" id="BQXS01011083">
    <property type="protein sequence ID" value="GKT35846.1"/>
    <property type="molecule type" value="Genomic_DNA"/>
</dbReference>
<evidence type="ECO:0000313" key="2">
    <source>
        <dbReference type="EMBL" id="GKT35846.1"/>
    </source>
</evidence>
<comment type="caution">
    <text evidence="2">The sequence shown here is derived from an EMBL/GenBank/DDBJ whole genome shotgun (WGS) entry which is preliminary data.</text>
</comment>
<protein>
    <submittedName>
        <fullName evidence="2">Uncharacterized protein</fullName>
    </submittedName>
</protein>